<dbReference type="NCBIfam" id="TIGR02454">
    <property type="entry name" value="ECF_T_CbiQ"/>
    <property type="match status" value="1"/>
</dbReference>
<evidence type="ECO:0000313" key="8">
    <source>
        <dbReference type="Proteomes" id="UP000515703"/>
    </source>
</evidence>
<gene>
    <name evidence="7" type="ORF">bsdcttw_22350</name>
</gene>
<dbReference type="EMBL" id="AP023368">
    <property type="protein sequence ID" value="BCJ99194.1"/>
    <property type="molecule type" value="Genomic_DNA"/>
</dbReference>
<dbReference type="AlphaFoldDB" id="A0A7I8DPF1"/>
<keyword evidence="5 6" id="KW-0472">Membrane</keyword>
<proteinExistence type="predicted"/>
<evidence type="ECO:0000256" key="4">
    <source>
        <dbReference type="ARBA" id="ARBA00022989"/>
    </source>
</evidence>
<feature type="transmembrane region" description="Helical" evidence="6">
    <location>
        <begin position="155"/>
        <end position="172"/>
    </location>
</feature>
<sequence length="261" mass="29510">MKKAHSHISIDYYSYISGLSNWNTMYKVIFSLGALITVIAVNTVAVSVVTIAFMLYLNIGVGKIHGMDYLKLLWLPAAFILLGGLAIMVQFGKGTDSLFAIRFFWTKLYITKDTLALGINTALKAFAAISAFYMVTLSTPMGEIISVFKKVHVPVIILELMHLIYRYIFILFDTNKAQREAAKSRNGYCDLATSLRTFSSEAANLFVLSMKKADMYYDAMEARGYDGELNFWEEKKVLTRRQLGYLLMYLLLLIPAFIMGK</sequence>
<feature type="transmembrane region" description="Helical" evidence="6">
    <location>
        <begin position="114"/>
        <end position="135"/>
    </location>
</feature>
<dbReference type="GO" id="GO:0006824">
    <property type="term" value="P:cobalt ion transport"/>
    <property type="evidence" value="ECO:0007669"/>
    <property type="project" value="InterPro"/>
</dbReference>
<dbReference type="InterPro" id="IPR052770">
    <property type="entry name" value="Cobalt_transport_CbiQ"/>
</dbReference>
<reference evidence="7 8" key="1">
    <citation type="submission" date="2020-08" db="EMBL/GenBank/DDBJ databases">
        <title>Draft genome sequencing of an Anaerocolumna strain isolated from anoxic soil subjected to BSD treatment.</title>
        <authorList>
            <person name="Uek A."/>
            <person name="Tonouchi A."/>
        </authorList>
    </citation>
    <scope>NUCLEOTIDE SEQUENCE [LARGE SCALE GENOMIC DNA]</scope>
    <source>
        <strain evidence="7 8">CTTW</strain>
    </source>
</reference>
<dbReference type="PANTHER" id="PTHR43723">
    <property type="entry name" value="COBALT TRANSPORT PROTEIN CBIQ"/>
    <property type="match status" value="1"/>
</dbReference>
<keyword evidence="8" id="KW-1185">Reference proteome</keyword>
<evidence type="ECO:0000256" key="3">
    <source>
        <dbReference type="ARBA" id="ARBA00022692"/>
    </source>
</evidence>
<evidence type="ECO:0000256" key="1">
    <source>
        <dbReference type="ARBA" id="ARBA00004651"/>
    </source>
</evidence>
<feature type="transmembrane region" description="Helical" evidence="6">
    <location>
        <begin position="28"/>
        <end position="53"/>
    </location>
</feature>
<comment type="subcellular location">
    <subcellularLocation>
        <location evidence="1">Cell membrane</location>
        <topology evidence="1">Multi-pass membrane protein</topology>
    </subcellularLocation>
</comment>
<organism evidence="7 8">
    <name type="scientific">Anaerocolumna chitinilytica</name>
    <dbReference type="NCBI Taxonomy" id="1727145"/>
    <lineage>
        <taxon>Bacteria</taxon>
        <taxon>Bacillati</taxon>
        <taxon>Bacillota</taxon>
        <taxon>Clostridia</taxon>
        <taxon>Lachnospirales</taxon>
        <taxon>Lachnospiraceae</taxon>
        <taxon>Anaerocolumna</taxon>
    </lineage>
</organism>
<evidence type="ECO:0000313" key="7">
    <source>
        <dbReference type="EMBL" id="BCJ99194.1"/>
    </source>
</evidence>
<dbReference type="Proteomes" id="UP000515703">
    <property type="component" value="Chromosome"/>
</dbReference>
<feature type="transmembrane region" description="Helical" evidence="6">
    <location>
        <begin position="73"/>
        <end position="93"/>
    </location>
</feature>
<evidence type="ECO:0000256" key="2">
    <source>
        <dbReference type="ARBA" id="ARBA00022475"/>
    </source>
</evidence>
<evidence type="ECO:0000256" key="5">
    <source>
        <dbReference type="ARBA" id="ARBA00023136"/>
    </source>
</evidence>
<dbReference type="KEGG" id="acht:bsdcttw_22350"/>
<keyword evidence="3 6" id="KW-0812">Transmembrane</keyword>
<dbReference type="GO" id="GO:0043190">
    <property type="term" value="C:ATP-binding cassette (ABC) transporter complex"/>
    <property type="evidence" value="ECO:0007669"/>
    <property type="project" value="InterPro"/>
</dbReference>
<dbReference type="InterPro" id="IPR003339">
    <property type="entry name" value="ABC/ECF_trnsptr_transmembrane"/>
</dbReference>
<protein>
    <submittedName>
        <fullName evidence="7">Cobalt ECF transporter T component CbiQ</fullName>
    </submittedName>
</protein>
<accession>A0A7I8DPF1</accession>
<evidence type="ECO:0000256" key="6">
    <source>
        <dbReference type="SAM" id="Phobius"/>
    </source>
</evidence>
<name>A0A7I8DPF1_9FIRM</name>
<feature type="transmembrane region" description="Helical" evidence="6">
    <location>
        <begin position="243"/>
        <end position="260"/>
    </location>
</feature>
<dbReference type="CDD" id="cd16914">
    <property type="entry name" value="EcfT"/>
    <property type="match status" value="1"/>
</dbReference>
<dbReference type="RefSeq" id="WP_185259468.1">
    <property type="nucleotide sequence ID" value="NZ_AP023368.1"/>
</dbReference>
<keyword evidence="4 6" id="KW-1133">Transmembrane helix</keyword>
<keyword evidence="2" id="KW-1003">Cell membrane</keyword>
<reference evidence="7 8" key="2">
    <citation type="submission" date="2020-08" db="EMBL/GenBank/DDBJ databases">
        <authorList>
            <person name="Ueki A."/>
            <person name="Tonouchi A."/>
        </authorList>
    </citation>
    <scope>NUCLEOTIDE SEQUENCE [LARGE SCALE GENOMIC DNA]</scope>
    <source>
        <strain evidence="7 8">CTTW</strain>
    </source>
</reference>
<dbReference type="PANTHER" id="PTHR43723:SF1">
    <property type="entry name" value="COBALT TRANSPORT PROTEIN CBIQ"/>
    <property type="match status" value="1"/>
</dbReference>
<dbReference type="InterPro" id="IPR012809">
    <property type="entry name" value="ECF_CbiQ"/>
</dbReference>
<dbReference type="Pfam" id="PF02361">
    <property type="entry name" value="CbiQ"/>
    <property type="match status" value="1"/>
</dbReference>